<comment type="caution">
    <text evidence="1">The sequence shown here is derived from an EMBL/GenBank/DDBJ whole genome shotgun (WGS) entry which is preliminary data.</text>
</comment>
<gene>
    <name evidence="1" type="ORF">FOL47_004507</name>
</gene>
<dbReference type="Proteomes" id="UP000591131">
    <property type="component" value="Unassembled WGS sequence"/>
</dbReference>
<proteinExistence type="predicted"/>
<keyword evidence="2" id="KW-1185">Reference proteome</keyword>
<accession>A0A7J6M2B4</accession>
<organism evidence="1 2">
    <name type="scientific">Perkinsus chesapeaki</name>
    <name type="common">Clam parasite</name>
    <name type="synonym">Perkinsus andrewsi</name>
    <dbReference type="NCBI Taxonomy" id="330153"/>
    <lineage>
        <taxon>Eukaryota</taxon>
        <taxon>Sar</taxon>
        <taxon>Alveolata</taxon>
        <taxon>Perkinsozoa</taxon>
        <taxon>Perkinsea</taxon>
        <taxon>Perkinsida</taxon>
        <taxon>Perkinsidae</taxon>
        <taxon>Perkinsus</taxon>
    </lineage>
</organism>
<dbReference type="AlphaFoldDB" id="A0A7J6M2B4"/>
<dbReference type="EMBL" id="JAAPAO010000256">
    <property type="protein sequence ID" value="KAF4665605.1"/>
    <property type="molecule type" value="Genomic_DNA"/>
</dbReference>
<protein>
    <submittedName>
        <fullName evidence="1">Uncharacterized protein</fullName>
    </submittedName>
</protein>
<sequence length="127" mass="14154">MMGCGHELIKCPNPLGIYQGEDGGATFTVIIDGTTADYQLYGKLTFAKNGKSMTCKDCTFTFERETGYVSNNCGQSFDSCLKPLLELVGWTTDYYPYISCYDDGTMYFVELIEPNGAAWSVELERAR</sequence>
<evidence type="ECO:0000313" key="2">
    <source>
        <dbReference type="Proteomes" id="UP000591131"/>
    </source>
</evidence>
<reference evidence="1 2" key="1">
    <citation type="submission" date="2020-04" db="EMBL/GenBank/DDBJ databases">
        <title>Perkinsus chesapeaki whole genome sequence.</title>
        <authorList>
            <person name="Bogema D.R."/>
        </authorList>
    </citation>
    <scope>NUCLEOTIDE SEQUENCE [LARGE SCALE GENOMIC DNA]</scope>
    <source>
        <strain evidence="1">ATCC PRA-425</strain>
    </source>
</reference>
<evidence type="ECO:0000313" key="1">
    <source>
        <dbReference type="EMBL" id="KAF4665605.1"/>
    </source>
</evidence>
<name>A0A7J6M2B4_PERCH</name>